<keyword evidence="2" id="KW-0472">Membrane</keyword>
<evidence type="ECO:0000313" key="4">
    <source>
        <dbReference type="Proteomes" id="UP000241986"/>
    </source>
</evidence>
<reference evidence="3 4" key="1">
    <citation type="submission" date="2018-03" db="EMBL/GenBank/DDBJ databases">
        <title>Aeromonas veronii whole genome sequencing and analysis.</title>
        <authorList>
            <person name="Xie H."/>
            <person name="Liu T."/>
            <person name="Wang K."/>
        </authorList>
    </citation>
    <scope>NUCLEOTIDE SEQUENCE [LARGE SCALE GENOMIC DNA]</scope>
    <source>
        <strain evidence="3 4">XH.VA.1</strain>
    </source>
</reference>
<feature type="compositionally biased region" description="Polar residues" evidence="1">
    <location>
        <begin position="61"/>
        <end position="80"/>
    </location>
</feature>
<dbReference type="AlphaFoldDB" id="A0A2T4MWI0"/>
<dbReference type="Proteomes" id="UP000241986">
    <property type="component" value="Unassembled WGS sequence"/>
</dbReference>
<proteinExistence type="predicted"/>
<keyword evidence="2" id="KW-0812">Transmembrane</keyword>
<evidence type="ECO:0000256" key="2">
    <source>
        <dbReference type="SAM" id="Phobius"/>
    </source>
</evidence>
<evidence type="ECO:0000256" key="1">
    <source>
        <dbReference type="SAM" id="MobiDB-lite"/>
    </source>
</evidence>
<comment type="caution">
    <text evidence="3">The sequence shown here is derived from an EMBL/GenBank/DDBJ whole genome shotgun (WGS) entry which is preliminary data.</text>
</comment>
<keyword evidence="2" id="KW-1133">Transmembrane helix</keyword>
<dbReference type="RefSeq" id="WP_107684583.1">
    <property type="nucleotide sequence ID" value="NZ_PZKL01000045.1"/>
</dbReference>
<organism evidence="3 4">
    <name type="scientific">Aeromonas veronii</name>
    <dbReference type="NCBI Taxonomy" id="654"/>
    <lineage>
        <taxon>Bacteria</taxon>
        <taxon>Pseudomonadati</taxon>
        <taxon>Pseudomonadota</taxon>
        <taxon>Gammaproteobacteria</taxon>
        <taxon>Aeromonadales</taxon>
        <taxon>Aeromonadaceae</taxon>
        <taxon>Aeromonas</taxon>
    </lineage>
</organism>
<evidence type="ECO:0000313" key="3">
    <source>
        <dbReference type="EMBL" id="PTH78958.1"/>
    </source>
</evidence>
<dbReference type="EMBL" id="PZKL01000045">
    <property type="protein sequence ID" value="PTH78958.1"/>
    <property type="molecule type" value="Genomic_DNA"/>
</dbReference>
<name>A0A2T4MWI0_AERVE</name>
<accession>A0A2T4MWI0</accession>
<gene>
    <name evidence="3" type="ORF">DAA48_21200</name>
</gene>
<feature type="transmembrane region" description="Helical" evidence="2">
    <location>
        <begin position="20"/>
        <end position="42"/>
    </location>
</feature>
<protein>
    <submittedName>
        <fullName evidence="3">Uncharacterized protein</fullName>
    </submittedName>
</protein>
<sequence length="110" mass="12280">MLDVIIEFLNSIEQNTNKLPTWFLISSYVLTGIHCIIAVLAIRYYNSDNENTDPSGGVNAMQKTNQSEKNSISELSSQGHQEIATELSKMTSEQAEIVISNSNIKLFVKK</sequence>
<feature type="region of interest" description="Disordered" evidence="1">
    <location>
        <begin position="50"/>
        <end position="82"/>
    </location>
</feature>